<gene>
    <name evidence="2" type="ORF">MEDL_58484</name>
</gene>
<proteinExistence type="predicted"/>
<keyword evidence="3" id="KW-1185">Reference proteome</keyword>
<feature type="compositionally biased region" description="Basic and acidic residues" evidence="1">
    <location>
        <begin position="25"/>
        <end position="41"/>
    </location>
</feature>
<organism evidence="2 3">
    <name type="scientific">Mytilus edulis</name>
    <name type="common">Blue mussel</name>
    <dbReference type="NCBI Taxonomy" id="6550"/>
    <lineage>
        <taxon>Eukaryota</taxon>
        <taxon>Metazoa</taxon>
        <taxon>Spiralia</taxon>
        <taxon>Lophotrochozoa</taxon>
        <taxon>Mollusca</taxon>
        <taxon>Bivalvia</taxon>
        <taxon>Autobranchia</taxon>
        <taxon>Pteriomorphia</taxon>
        <taxon>Mytilida</taxon>
        <taxon>Mytiloidea</taxon>
        <taxon>Mytilidae</taxon>
        <taxon>Mytilinae</taxon>
        <taxon>Mytilus</taxon>
    </lineage>
</organism>
<name>A0A8S3UW58_MYTED</name>
<evidence type="ECO:0000256" key="1">
    <source>
        <dbReference type="SAM" id="MobiDB-lite"/>
    </source>
</evidence>
<comment type="caution">
    <text evidence="2">The sequence shown here is derived from an EMBL/GenBank/DDBJ whole genome shotgun (WGS) entry which is preliminary data.</text>
</comment>
<evidence type="ECO:0000313" key="3">
    <source>
        <dbReference type="Proteomes" id="UP000683360"/>
    </source>
</evidence>
<sequence length="162" mass="18192">MTVLGNLYVESNMVFGNGVEKNRRETLKVQEKKRTPEEERGMRKRGRRKKKRLMEHISPLPSDHCTTSPIPIPATTISDITVPDIDIPATTISDITVPDIDIQGATILDTDVPVFELPSLKPLLSTSLYLLLSNLLTNQGTPLAIRFEINCHYTHPYPSEEV</sequence>
<protein>
    <submittedName>
        <fullName evidence="2">Uncharacterized protein</fullName>
    </submittedName>
</protein>
<dbReference type="Proteomes" id="UP000683360">
    <property type="component" value="Unassembled WGS sequence"/>
</dbReference>
<accession>A0A8S3UW58</accession>
<evidence type="ECO:0000313" key="2">
    <source>
        <dbReference type="EMBL" id="CAG2246513.1"/>
    </source>
</evidence>
<reference evidence="2" key="1">
    <citation type="submission" date="2021-03" db="EMBL/GenBank/DDBJ databases">
        <authorList>
            <person name="Bekaert M."/>
        </authorList>
    </citation>
    <scope>NUCLEOTIDE SEQUENCE</scope>
</reference>
<feature type="region of interest" description="Disordered" evidence="1">
    <location>
        <begin position="25"/>
        <end position="68"/>
    </location>
</feature>
<dbReference type="AlphaFoldDB" id="A0A8S3UW58"/>
<feature type="compositionally biased region" description="Basic residues" evidence="1">
    <location>
        <begin position="42"/>
        <end position="53"/>
    </location>
</feature>
<dbReference type="EMBL" id="CAJPWZ010002871">
    <property type="protein sequence ID" value="CAG2246513.1"/>
    <property type="molecule type" value="Genomic_DNA"/>
</dbReference>
<dbReference type="OrthoDB" id="10531848at2759"/>